<dbReference type="FunFam" id="3.40.30.10:FF:000245">
    <property type="entry name" value="Thioredoxin"/>
    <property type="match status" value="1"/>
</dbReference>
<reference evidence="5 6" key="1">
    <citation type="submission" date="2022-03" db="EMBL/GenBank/DDBJ databases">
        <authorList>
            <person name="Nunn A."/>
            <person name="Chopra R."/>
            <person name="Nunn A."/>
            <person name="Contreras Garrido A."/>
        </authorList>
    </citation>
    <scope>NUCLEOTIDE SEQUENCE [LARGE SCALE GENOMIC DNA]</scope>
</reference>
<evidence type="ECO:0000259" key="4">
    <source>
        <dbReference type="PROSITE" id="PS51352"/>
    </source>
</evidence>
<keyword evidence="1" id="KW-0813">Transport</keyword>
<dbReference type="PROSITE" id="PS51352">
    <property type="entry name" value="THIOREDOXIN_2"/>
    <property type="match status" value="1"/>
</dbReference>
<evidence type="ECO:0000256" key="3">
    <source>
        <dbReference type="ARBA" id="ARBA00023284"/>
    </source>
</evidence>
<protein>
    <recommendedName>
        <fullName evidence="4">Thioredoxin domain-containing protein</fullName>
    </recommendedName>
</protein>
<dbReference type="InterPro" id="IPR036249">
    <property type="entry name" value="Thioredoxin-like_sf"/>
</dbReference>
<gene>
    <name evidence="5" type="ORF">TAV2_LOCUS14648</name>
</gene>
<dbReference type="Gene3D" id="3.40.30.10">
    <property type="entry name" value="Glutaredoxin"/>
    <property type="match status" value="1"/>
</dbReference>
<accession>A0AAU9S6P8</accession>
<dbReference type="SUPFAM" id="SSF52833">
    <property type="entry name" value="Thioredoxin-like"/>
    <property type="match status" value="1"/>
</dbReference>
<dbReference type="InterPro" id="IPR013766">
    <property type="entry name" value="Thioredoxin_domain"/>
</dbReference>
<proteinExistence type="predicted"/>
<dbReference type="PANTHER" id="PTHR10438">
    <property type="entry name" value="THIOREDOXIN"/>
    <property type="match status" value="1"/>
</dbReference>
<evidence type="ECO:0000313" key="5">
    <source>
        <dbReference type="EMBL" id="CAH2059328.1"/>
    </source>
</evidence>
<feature type="domain" description="Thioredoxin" evidence="4">
    <location>
        <begin position="86"/>
        <end position="194"/>
    </location>
</feature>
<dbReference type="AlphaFoldDB" id="A0AAU9S6P8"/>
<keyword evidence="1" id="KW-0249">Electron transport</keyword>
<evidence type="ECO:0000256" key="1">
    <source>
        <dbReference type="ARBA" id="ARBA00022982"/>
    </source>
</evidence>
<evidence type="ECO:0000256" key="2">
    <source>
        <dbReference type="ARBA" id="ARBA00023157"/>
    </source>
</evidence>
<dbReference type="EMBL" id="OU466860">
    <property type="protein sequence ID" value="CAH2059328.1"/>
    <property type="molecule type" value="Genomic_DNA"/>
</dbReference>
<name>A0AAU9S6P8_THLAR</name>
<sequence>MKGNWSIVRQVYQRRFSIIRSSRSSALSSSARSLNLSPNSMSSQISGSSVFAASTFTTSTELNFSNNTSLSHRRSICSAAGGENGVIIVKSEEEFTNAMSKAIDGSLPSIFYFTAVWCGPCRLLAPVIEELSKQYPDVTTYKIDIDEGGISNAISKSNITAVPSLHFFKEGSKKAEIVGADVPKLKNLMGELYK</sequence>
<dbReference type="InterPro" id="IPR050620">
    <property type="entry name" value="Thioredoxin_H-type-like"/>
</dbReference>
<organism evidence="5 6">
    <name type="scientific">Thlaspi arvense</name>
    <name type="common">Field penny-cress</name>
    <dbReference type="NCBI Taxonomy" id="13288"/>
    <lineage>
        <taxon>Eukaryota</taxon>
        <taxon>Viridiplantae</taxon>
        <taxon>Streptophyta</taxon>
        <taxon>Embryophyta</taxon>
        <taxon>Tracheophyta</taxon>
        <taxon>Spermatophyta</taxon>
        <taxon>Magnoliopsida</taxon>
        <taxon>eudicotyledons</taxon>
        <taxon>Gunneridae</taxon>
        <taxon>Pentapetalae</taxon>
        <taxon>rosids</taxon>
        <taxon>malvids</taxon>
        <taxon>Brassicales</taxon>
        <taxon>Brassicaceae</taxon>
        <taxon>Thlaspideae</taxon>
        <taxon>Thlaspi</taxon>
    </lineage>
</organism>
<evidence type="ECO:0000313" key="6">
    <source>
        <dbReference type="Proteomes" id="UP000836841"/>
    </source>
</evidence>
<dbReference type="PANTHER" id="PTHR10438:SF405">
    <property type="entry name" value="THIOREDOXIN DOMAIN-CONTAINING PROTEIN"/>
    <property type="match status" value="1"/>
</dbReference>
<dbReference type="Pfam" id="PF00085">
    <property type="entry name" value="Thioredoxin"/>
    <property type="match status" value="1"/>
</dbReference>
<keyword evidence="6" id="KW-1185">Reference proteome</keyword>
<dbReference type="Proteomes" id="UP000836841">
    <property type="component" value="Chromosome 4"/>
</dbReference>
<dbReference type="CDD" id="cd02947">
    <property type="entry name" value="TRX_family"/>
    <property type="match status" value="1"/>
</dbReference>
<keyword evidence="3" id="KW-0676">Redox-active center</keyword>
<keyword evidence="2" id="KW-1015">Disulfide bond</keyword>